<name>A0A381SZ25_9ZZZZ</name>
<dbReference type="InterPro" id="IPR013154">
    <property type="entry name" value="ADH-like_N"/>
</dbReference>
<dbReference type="SMART" id="SM00829">
    <property type="entry name" value="PKS_ER"/>
    <property type="match status" value="1"/>
</dbReference>
<dbReference type="EMBL" id="UINC01003712">
    <property type="protein sequence ID" value="SVA08644.1"/>
    <property type="molecule type" value="Genomic_DNA"/>
</dbReference>
<keyword evidence="1" id="KW-0521">NADP</keyword>
<evidence type="ECO:0000259" key="3">
    <source>
        <dbReference type="SMART" id="SM00829"/>
    </source>
</evidence>
<dbReference type="SUPFAM" id="SSF51735">
    <property type="entry name" value="NAD(P)-binding Rossmann-fold domains"/>
    <property type="match status" value="1"/>
</dbReference>
<protein>
    <recommendedName>
        <fullName evidence="3">Enoyl reductase (ER) domain-containing protein</fullName>
    </recommendedName>
</protein>
<dbReference type="InterPro" id="IPR036291">
    <property type="entry name" value="NAD(P)-bd_dom_sf"/>
</dbReference>
<dbReference type="Pfam" id="PF00107">
    <property type="entry name" value="ADH_zinc_N"/>
    <property type="match status" value="1"/>
</dbReference>
<dbReference type="SUPFAM" id="SSF50129">
    <property type="entry name" value="GroES-like"/>
    <property type="match status" value="1"/>
</dbReference>
<dbReference type="InterPro" id="IPR013149">
    <property type="entry name" value="ADH-like_C"/>
</dbReference>
<dbReference type="Pfam" id="PF08240">
    <property type="entry name" value="ADH_N"/>
    <property type="match status" value="1"/>
</dbReference>
<sequence length="340" mass="37693">MKAYTLTKHGKPSVLKIAEVPEPEPNAGEIRIKIKRIGINYAEILSRKGMYGWAPKLPYILGMEAFGAVEALGENVSHRQIGEHVIVGTQFGSYAEKIIVKERQALPVIESFSPEENAAYAVNYMTAWVSLFGMARLRSADSVLIHAAAGGVGTAAVQLAKHFGCTVFGTAGSDEKIKLLSDLNIDGAINYRTQDFENEIKKMTNGKGVDVILEVVGGDVYKKSLRLLNPLGRIVIAGFASMNLQKWNPLSWLRTWRDMPKATIMKMAEKSYGVMATHLGYLLPDEKQLQQTWNELCTFMEKNNIKPVVGHIFNFEELAKAHELMESRKSHGKIVINVSS</sequence>
<evidence type="ECO:0000313" key="4">
    <source>
        <dbReference type="EMBL" id="SVA08644.1"/>
    </source>
</evidence>
<gene>
    <name evidence="4" type="ORF">METZ01_LOCUS61498</name>
</gene>
<accession>A0A381SZ25</accession>
<evidence type="ECO:0000256" key="1">
    <source>
        <dbReference type="ARBA" id="ARBA00022857"/>
    </source>
</evidence>
<dbReference type="PANTHER" id="PTHR48106">
    <property type="entry name" value="QUINONE OXIDOREDUCTASE PIG3-RELATED"/>
    <property type="match status" value="1"/>
</dbReference>
<dbReference type="GO" id="GO:0070402">
    <property type="term" value="F:NADPH binding"/>
    <property type="evidence" value="ECO:0007669"/>
    <property type="project" value="TreeGrafter"/>
</dbReference>
<keyword evidence="2" id="KW-0560">Oxidoreductase</keyword>
<organism evidence="4">
    <name type="scientific">marine metagenome</name>
    <dbReference type="NCBI Taxonomy" id="408172"/>
    <lineage>
        <taxon>unclassified sequences</taxon>
        <taxon>metagenomes</taxon>
        <taxon>ecological metagenomes</taxon>
    </lineage>
</organism>
<dbReference type="Gene3D" id="3.40.50.720">
    <property type="entry name" value="NAD(P)-binding Rossmann-like Domain"/>
    <property type="match status" value="1"/>
</dbReference>
<reference evidence="4" key="1">
    <citation type="submission" date="2018-05" db="EMBL/GenBank/DDBJ databases">
        <authorList>
            <person name="Lanie J.A."/>
            <person name="Ng W.-L."/>
            <person name="Kazmierczak K.M."/>
            <person name="Andrzejewski T.M."/>
            <person name="Davidsen T.M."/>
            <person name="Wayne K.J."/>
            <person name="Tettelin H."/>
            <person name="Glass J.I."/>
            <person name="Rusch D."/>
            <person name="Podicherti R."/>
            <person name="Tsui H.-C.T."/>
            <person name="Winkler M.E."/>
        </authorList>
    </citation>
    <scope>NUCLEOTIDE SEQUENCE</scope>
</reference>
<dbReference type="GO" id="GO:0016651">
    <property type="term" value="F:oxidoreductase activity, acting on NAD(P)H"/>
    <property type="evidence" value="ECO:0007669"/>
    <property type="project" value="TreeGrafter"/>
</dbReference>
<dbReference type="Gene3D" id="3.90.180.10">
    <property type="entry name" value="Medium-chain alcohol dehydrogenases, catalytic domain"/>
    <property type="match status" value="1"/>
</dbReference>
<dbReference type="InterPro" id="IPR011032">
    <property type="entry name" value="GroES-like_sf"/>
</dbReference>
<dbReference type="InterPro" id="IPR020843">
    <property type="entry name" value="ER"/>
</dbReference>
<evidence type="ECO:0000256" key="2">
    <source>
        <dbReference type="ARBA" id="ARBA00023002"/>
    </source>
</evidence>
<feature type="domain" description="Enoyl reductase (ER)" evidence="3">
    <location>
        <begin position="10"/>
        <end position="336"/>
    </location>
</feature>
<dbReference type="AlphaFoldDB" id="A0A381SZ25"/>
<proteinExistence type="predicted"/>